<evidence type="ECO:0000313" key="3">
    <source>
        <dbReference type="Proteomes" id="UP000235672"/>
    </source>
</evidence>
<evidence type="ECO:0000256" key="1">
    <source>
        <dbReference type="SAM" id="MobiDB-lite"/>
    </source>
</evidence>
<accession>A0A2J6QJ24</accession>
<sequence>MSWHLLITSSSSGYQNFKSSTPHHINTSSTEMKITASVIKESYLVNSLIHLHLISPHLHASESSPYYCSNHRSIERSPAFLCANEQTYSTSYPRRPSQVESSPVRHKRHDQSHPSHPSIHPLCRSNLSLCTLNPLSPSAFIYA</sequence>
<reference evidence="2 3" key="1">
    <citation type="submission" date="2016-05" db="EMBL/GenBank/DDBJ databases">
        <title>A degradative enzymes factory behind the ericoid mycorrhizal symbiosis.</title>
        <authorList>
            <consortium name="DOE Joint Genome Institute"/>
            <person name="Martino E."/>
            <person name="Morin E."/>
            <person name="Grelet G."/>
            <person name="Kuo A."/>
            <person name="Kohler A."/>
            <person name="Daghino S."/>
            <person name="Barry K."/>
            <person name="Choi C."/>
            <person name="Cichocki N."/>
            <person name="Clum A."/>
            <person name="Copeland A."/>
            <person name="Hainaut M."/>
            <person name="Haridas S."/>
            <person name="Labutti K."/>
            <person name="Lindquist E."/>
            <person name="Lipzen A."/>
            <person name="Khouja H.-R."/>
            <person name="Murat C."/>
            <person name="Ohm R."/>
            <person name="Olson A."/>
            <person name="Spatafora J."/>
            <person name="Veneault-Fourrey C."/>
            <person name="Henrissat B."/>
            <person name="Grigoriev I."/>
            <person name="Martin F."/>
            <person name="Perotto S."/>
        </authorList>
    </citation>
    <scope>NUCLEOTIDE SEQUENCE [LARGE SCALE GENOMIC DNA]</scope>
    <source>
        <strain evidence="2 3">UAMH 7357</strain>
    </source>
</reference>
<evidence type="ECO:0000313" key="2">
    <source>
        <dbReference type="EMBL" id="PMD26244.1"/>
    </source>
</evidence>
<proteinExistence type="predicted"/>
<gene>
    <name evidence="2" type="ORF">NA56DRAFT_340636</name>
</gene>
<dbReference type="EMBL" id="KZ613468">
    <property type="protein sequence ID" value="PMD26244.1"/>
    <property type="molecule type" value="Genomic_DNA"/>
</dbReference>
<organism evidence="2 3">
    <name type="scientific">Hyaloscypha hepaticicola</name>
    <dbReference type="NCBI Taxonomy" id="2082293"/>
    <lineage>
        <taxon>Eukaryota</taxon>
        <taxon>Fungi</taxon>
        <taxon>Dikarya</taxon>
        <taxon>Ascomycota</taxon>
        <taxon>Pezizomycotina</taxon>
        <taxon>Leotiomycetes</taxon>
        <taxon>Helotiales</taxon>
        <taxon>Hyaloscyphaceae</taxon>
        <taxon>Hyaloscypha</taxon>
    </lineage>
</organism>
<feature type="region of interest" description="Disordered" evidence="1">
    <location>
        <begin position="91"/>
        <end position="119"/>
    </location>
</feature>
<dbReference type="AlphaFoldDB" id="A0A2J6QJ24"/>
<protein>
    <submittedName>
        <fullName evidence="2">Uncharacterized protein</fullName>
    </submittedName>
</protein>
<keyword evidence="3" id="KW-1185">Reference proteome</keyword>
<dbReference type="Proteomes" id="UP000235672">
    <property type="component" value="Unassembled WGS sequence"/>
</dbReference>
<name>A0A2J6QJ24_9HELO</name>